<proteinExistence type="predicted"/>
<dbReference type="PANTHER" id="PTHR38926">
    <property type="entry name" value="F-BOX DOMAIN CONTAINING PROTEIN, EXPRESSED"/>
    <property type="match status" value="1"/>
</dbReference>
<name>A0AA38TS99_9ASTR</name>
<dbReference type="Gene3D" id="1.20.1280.50">
    <property type="match status" value="1"/>
</dbReference>
<gene>
    <name evidence="1" type="ORF">OSB04_001915</name>
</gene>
<organism evidence="1 2">
    <name type="scientific">Centaurea solstitialis</name>
    <name type="common">yellow star-thistle</name>
    <dbReference type="NCBI Taxonomy" id="347529"/>
    <lineage>
        <taxon>Eukaryota</taxon>
        <taxon>Viridiplantae</taxon>
        <taxon>Streptophyta</taxon>
        <taxon>Embryophyta</taxon>
        <taxon>Tracheophyta</taxon>
        <taxon>Spermatophyta</taxon>
        <taxon>Magnoliopsida</taxon>
        <taxon>eudicotyledons</taxon>
        <taxon>Gunneridae</taxon>
        <taxon>Pentapetalae</taxon>
        <taxon>asterids</taxon>
        <taxon>campanulids</taxon>
        <taxon>Asterales</taxon>
        <taxon>Asteraceae</taxon>
        <taxon>Carduoideae</taxon>
        <taxon>Cardueae</taxon>
        <taxon>Centaureinae</taxon>
        <taxon>Centaurea</taxon>
    </lineage>
</organism>
<reference evidence="1" key="1">
    <citation type="submission" date="2023-03" db="EMBL/GenBank/DDBJ databases">
        <title>Chromosome-scale reference genome and RAD-based genetic map of yellow starthistle (Centaurea solstitialis) reveal putative structural variation and QTLs associated with invader traits.</title>
        <authorList>
            <person name="Reatini B."/>
            <person name="Cang F.A."/>
            <person name="Jiang Q."/>
            <person name="Mckibben M.T.W."/>
            <person name="Barker M.S."/>
            <person name="Rieseberg L.H."/>
            <person name="Dlugosch K.M."/>
        </authorList>
    </citation>
    <scope>NUCLEOTIDE SEQUENCE</scope>
    <source>
        <strain evidence="1">CAN-66</strain>
        <tissue evidence="1">Leaf</tissue>
    </source>
</reference>
<keyword evidence="2" id="KW-1185">Reference proteome</keyword>
<dbReference type="SUPFAM" id="SSF52047">
    <property type="entry name" value="RNI-like"/>
    <property type="match status" value="1"/>
</dbReference>
<dbReference type="Proteomes" id="UP001172457">
    <property type="component" value="Chromosome 1"/>
</dbReference>
<dbReference type="PANTHER" id="PTHR38926:SF2">
    <property type="entry name" value="F-BOX_LRR-REPEAT PROTEIN 21-RELATED"/>
    <property type="match status" value="1"/>
</dbReference>
<sequence length="320" mass="36745">MASESRNWLEMPEEIMGGMILGRLDALEILTNIQRVCTTTWRRICKDDPQMWKMICFEYSFSRVWYTENDSEKLCKQAIDRSSVELIRRICKDPRMWKMIRLDFPPSVSYTDNDFENLTKQAVHRSCGGLIDITLKGFGTDHLLDFISRSSSKLNSLHLSYCYKITGCGLNTTLERLPHLETLKLSNISISAKDIEAIGRNCPHLKYFKLWIPYLSCDGDAHAITNSMPALRRLKLIGSRGDKDGVRAILNGCPHLESLHILNCSYTRLDTNLEKLCRERIKDFKFNRGLDLRDDDALGDYGVSCGSDISAGENFDYYRL</sequence>
<evidence type="ECO:0000313" key="2">
    <source>
        <dbReference type="Proteomes" id="UP001172457"/>
    </source>
</evidence>
<dbReference type="InterPro" id="IPR036047">
    <property type="entry name" value="F-box-like_dom_sf"/>
</dbReference>
<protein>
    <recommendedName>
        <fullName evidence="3">F-box protein</fullName>
    </recommendedName>
</protein>
<dbReference type="SUPFAM" id="SSF81383">
    <property type="entry name" value="F-box domain"/>
    <property type="match status" value="1"/>
</dbReference>
<dbReference type="Gene3D" id="3.80.10.10">
    <property type="entry name" value="Ribonuclease Inhibitor"/>
    <property type="match status" value="1"/>
</dbReference>
<accession>A0AA38TS99</accession>
<dbReference type="InterPro" id="IPR032675">
    <property type="entry name" value="LRR_dom_sf"/>
</dbReference>
<evidence type="ECO:0008006" key="3">
    <source>
        <dbReference type="Google" id="ProtNLM"/>
    </source>
</evidence>
<comment type="caution">
    <text evidence="1">The sequence shown here is derived from an EMBL/GenBank/DDBJ whole genome shotgun (WGS) entry which is preliminary data.</text>
</comment>
<dbReference type="EMBL" id="JARYMX010000001">
    <property type="protein sequence ID" value="KAJ9565949.1"/>
    <property type="molecule type" value="Genomic_DNA"/>
</dbReference>
<dbReference type="AlphaFoldDB" id="A0AA38TS99"/>
<dbReference type="CDD" id="cd22164">
    <property type="entry name" value="F-box_AtSKIP19-like"/>
    <property type="match status" value="1"/>
</dbReference>
<evidence type="ECO:0000313" key="1">
    <source>
        <dbReference type="EMBL" id="KAJ9565949.1"/>
    </source>
</evidence>